<keyword evidence="2" id="KW-0472">Membrane</keyword>
<dbReference type="PANTHER" id="PTHR17384">
    <property type="entry name" value="P-SELECTIN GLYCOPROTEIN LIGAND-1"/>
    <property type="match status" value="1"/>
</dbReference>
<dbReference type="Proteomes" id="UP000694552">
    <property type="component" value="Unplaced"/>
</dbReference>
<protein>
    <recommendedName>
        <fullName evidence="5">P-selectin glycoprotein ligand 1</fullName>
    </recommendedName>
</protein>
<evidence type="ECO:0000313" key="4">
    <source>
        <dbReference type="Proteomes" id="UP000694552"/>
    </source>
</evidence>
<dbReference type="Ensembl" id="ENSOSUT00000022419.1">
    <property type="protein sequence ID" value="ENSOSUP00000021751.1"/>
    <property type="gene ID" value="ENSOSUG00000015045.1"/>
</dbReference>
<organism evidence="3 4">
    <name type="scientific">Otus sunia</name>
    <name type="common">Oriental scops-owl</name>
    <dbReference type="NCBI Taxonomy" id="257818"/>
    <lineage>
        <taxon>Eukaryota</taxon>
        <taxon>Metazoa</taxon>
        <taxon>Chordata</taxon>
        <taxon>Craniata</taxon>
        <taxon>Vertebrata</taxon>
        <taxon>Euteleostomi</taxon>
        <taxon>Archelosauria</taxon>
        <taxon>Archosauria</taxon>
        <taxon>Dinosauria</taxon>
        <taxon>Saurischia</taxon>
        <taxon>Theropoda</taxon>
        <taxon>Coelurosauria</taxon>
        <taxon>Aves</taxon>
        <taxon>Neognathae</taxon>
        <taxon>Neoaves</taxon>
        <taxon>Telluraves</taxon>
        <taxon>Strigiformes</taxon>
        <taxon>Strigidae</taxon>
        <taxon>Otus</taxon>
    </lineage>
</organism>
<feature type="region of interest" description="Disordered" evidence="1">
    <location>
        <begin position="1"/>
        <end position="53"/>
    </location>
</feature>
<dbReference type="GO" id="GO:0050901">
    <property type="term" value="P:leukocyte tethering or rolling"/>
    <property type="evidence" value="ECO:0007669"/>
    <property type="project" value="TreeGrafter"/>
</dbReference>
<evidence type="ECO:0000256" key="2">
    <source>
        <dbReference type="SAM" id="Phobius"/>
    </source>
</evidence>
<feature type="compositionally biased region" description="Pro residues" evidence="1">
    <location>
        <begin position="16"/>
        <end position="27"/>
    </location>
</feature>
<feature type="transmembrane region" description="Helical" evidence="2">
    <location>
        <begin position="171"/>
        <end position="196"/>
    </location>
</feature>
<feature type="region of interest" description="Disordered" evidence="1">
    <location>
        <begin position="223"/>
        <end position="261"/>
    </location>
</feature>
<sequence length="261" mass="26895">MQPPAPWCPGSCRDVLPPPGSPKPQPPFRARLPLPSPPGAGGGRPTTPLGFRRLPSAGAALVPPRAGTAGPSLVMATGAAARGPAAITTLPSWLTSLGEEETVAYDMDSSSSMEPHSATPPALSPSTTGYKKVKKARATPAPTHPTPQGTNPGGTVAPVPWDPSRVMSKCLLAILLLALVAATFMVCTGVLGARLWRRSRTAHRRLSPTEMVCISSLLPDGEVAANGPKPGPARRQKPLLDGGSEADGDNLTLSSFLPEHA</sequence>
<evidence type="ECO:0000256" key="1">
    <source>
        <dbReference type="SAM" id="MobiDB-lite"/>
    </source>
</evidence>
<reference evidence="3" key="1">
    <citation type="submission" date="2025-08" db="UniProtKB">
        <authorList>
            <consortium name="Ensembl"/>
        </authorList>
    </citation>
    <scope>IDENTIFICATION</scope>
</reference>
<keyword evidence="2" id="KW-1133">Transmembrane helix</keyword>
<reference evidence="3" key="2">
    <citation type="submission" date="2025-09" db="UniProtKB">
        <authorList>
            <consortium name="Ensembl"/>
        </authorList>
    </citation>
    <scope>IDENTIFICATION</scope>
</reference>
<dbReference type="PANTHER" id="PTHR17384:SF7">
    <property type="entry name" value="P-SELECTIN GLYCOPROTEIN LIGAND 1"/>
    <property type="match status" value="1"/>
</dbReference>
<feature type="region of interest" description="Disordered" evidence="1">
    <location>
        <begin position="108"/>
        <end position="156"/>
    </location>
</feature>
<keyword evidence="2" id="KW-0812">Transmembrane</keyword>
<proteinExistence type="predicted"/>
<keyword evidence="4" id="KW-1185">Reference proteome</keyword>
<dbReference type="InterPro" id="IPR026195">
    <property type="entry name" value="PSGL-1"/>
</dbReference>
<evidence type="ECO:0008006" key="5">
    <source>
        <dbReference type="Google" id="ProtNLM"/>
    </source>
</evidence>
<dbReference type="AlphaFoldDB" id="A0A8C8BLE2"/>
<dbReference type="GO" id="GO:0005886">
    <property type="term" value="C:plasma membrane"/>
    <property type="evidence" value="ECO:0007669"/>
    <property type="project" value="TreeGrafter"/>
</dbReference>
<accession>A0A8C8BLE2</accession>
<evidence type="ECO:0000313" key="3">
    <source>
        <dbReference type="Ensembl" id="ENSOSUP00000021751.1"/>
    </source>
</evidence>
<name>A0A8C8BLE2_9STRI</name>